<evidence type="ECO:0000256" key="1">
    <source>
        <dbReference type="ARBA" id="ARBA00001946"/>
    </source>
</evidence>
<dbReference type="GO" id="GO:0044715">
    <property type="term" value="F:8-oxo-dGDP phosphatase activity"/>
    <property type="evidence" value="ECO:0007669"/>
    <property type="project" value="TreeGrafter"/>
</dbReference>
<evidence type="ECO:0000256" key="2">
    <source>
        <dbReference type="ARBA" id="ARBA00005582"/>
    </source>
</evidence>
<comment type="similarity">
    <text evidence="2 12">Belongs to the Nudix hydrolase family.</text>
</comment>
<dbReference type="RefSeq" id="WP_092468127.1">
    <property type="nucleotide sequence ID" value="NZ_FOOX01000001.1"/>
</dbReference>
<dbReference type="EMBL" id="FOOX01000001">
    <property type="protein sequence ID" value="SFF99035.1"/>
    <property type="molecule type" value="Genomic_DNA"/>
</dbReference>
<gene>
    <name evidence="14" type="ORF">SAMN05660649_00371</name>
</gene>
<dbReference type="Pfam" id="PF00293">
    <property type="entry name" value="NUDIX"/>
    <property type="match status" value="1"/>
</dbReference>
<dbReference type="PROSITE" id="PS51462">
    <property type="entry name" value="NUDIX"/>
    <property type="match status" value="1"/>
</dbReference>
<sequence length="138" mass="15805">MRILVVTAAIIFVGDKVLITQRNENVHQALKWEFPGGKIEPGESPEECLAREIDEELGLKINVGDIFHVVSHVYEERQVILLCYYCRCQPSKINMSNIQARDCHDFRWVSIAELDDGYDFSPADIPVVEKLKSEFQVP</sequence>
<evidence type="ECO:0000313" key="14">
    <source>
        <dbReference type="EMBL" id="SFF99035.1"/>
    </source>
</evidence>
<dbReference type="PRINTS" id="PR00502">
    <property type="entry name" value="NUDIXFAMILY"/>
</dbReference>
<dbReference type="STRING" id="341036.SAMN05660649_00371"/>
<comment type="cofactor">
    <cofactor evidence="1">
        <name>Mg(2+)</name>
        <dbReference type="ChEBI" id="CHEBI:18420"/>
    </cofactor>
</comment>
<dbReference type="InterPro" id="IPR020476">
    <property type="entry name" value="Nudix_hydrolase"/>
</dbReference>
<dbReference type="PANTHER" id="PTHR47707:SF1">
    <property type="entry name" value="NUDIX HYDROLASE FAMILY PROTEIN"/>
    <property type="match status" value="1"/>
</dbReference>
<evidence type="ECO:0000256" key="11">
    <source>
        <dbReference type="ARBA" id="ARBA00038905"/>
    </source>
</evidence>
<dbReference type="GO" id="GO:0006281">
    <property type="term" value="P:DNA repair"/>
    <property type="evidence" value="ECO:0007669"/>
    <property type="project" value="UniProtKB-KW"/>
</dbReference>
<proteinExistence type="inferred from homology"/>
<protein>
    <recommendedName>
        <fullName evidence="11">8-oxo-dGTP diphosphatase</fullName>
        <ecNumber evidence="11">3.6.1.55</ecNumber>
    </recommendedName>
</protein>
<dbReference type="OrthoDB" id="9810648at2"/>
<dbReference type="Proteomes" id="UP000199337">
    <property type="component" value="Unassembled WGS sequence"/>
</dbReference>
<dbReference type="GO" id="GO:0044716">
    <property type="term" value="F:8-oxo-GDP phosphatase activity"/>
    <property type="evidence" value="ECO:0007669"/>
    <property type="project" value="TreeGrafter"/>
</dbReference>
<name>A0A1I2N549_9FIRM</name>
<keyword evidence="6" id="KW-0227">DNA damage</keyword>
<dbReference type="InterPro" id="IPR047127">
    <property type="entry name" value="MutT-like"/>
</dbReference>
<dbReference type="GO" id="GO:0046872">
    <property type="term" value="F:metal ion binding"/>
    <property type="evidence" value="ECO:0007669"/>
    <property type="project" value="UniProtKB-KW"/>
</dbReference>
<keyword evidence="5" id="KW-0479">Metal-binding</keyword>
<organism evidence="14 15">
    <name type="scientific">Desulfotruncus arcticus DSM 17038</name>
    <dbReference type="NCBI Taxonomy" id="1121424"/>
    <lineage>
        <taxon>Bacteria</taxon>
        <taxon>Bacillati</taxon>
        <taxon>Bacillota</taxon>
        <taxon>Clostridia</taxon>
        <taxon>Eubacteriales</taxon>
        <taxon>Desulfallaceae</taxon>
        <taxon>Desulfotruncus</taxon>
    </lineage>
</organism>
<reference evidence="15" key="1">
    <citation type="submission" date="2016-10" db="EMBL/GenBank/DDBJ databases">
        <authorList>
            <person name="Varghese N."/>
            <person name="Submissions S."/>
        </authorList>
    </citation>
    <scope>NUCLEOTIDE SEQUENCE [LARGE SCALE GENOMIC DNA]</scope>
    <source>
        <strain evidence="15">DSM 17038</strain>
    </source>
</reference>
<evidence type="ECO:0000256" key="7">
    <source>
        <dbReference type="ARBA" id="ARBA00022801"/>
    </source>
</evidence>
<dbReference type="InterPro" id="IPR000086">
    <property type="entry name" value="NUDIX_hydrolase_dom"/>
</dbReference>
<evidence type="ECO:0000313" key="15">
    <source>
        <dbReference type="Proteomes" id="UP000199337"/>
    </source>
</evidence>
<keyword evidence="9" id="KW-0234">DNA repair</keyword>
<keyword evidence="8" id="KW-0460">Magnesium</keyword>
<dbReference type="PROSITE" id="PS00893">
    <property type="entry name" value="NUDIX_BOX"/>
    <property type="match status" value="1"/>
</dbReference>
<feature type="domain" description="Nudix hydrolase" evidence="13">
    <location>
        <begin position="1"/>
        <end position="133"/>
    </location>
</feature>
<evidence type="ECO:0000256" key="12">
    <source>
        <dbReference type="RuleBase" id="RU003476"/>
    </source>
</evidence>
<evidence type="ECO:0000256" key="4">
    <source>
        <dbReference type="ARBA" id="ARBA00022705"/>
    </source>
</evidence>
<dbReference type="Gene3D" id="3.90.79.10">
    <property type="entry name" value="Nucleoside Triphosphate Pyrophosphohydrolase"/>
    <property type="match status" value="1"/>
</dbReference>
<dbReference type="GO" id="GO:0008413">
    <property type="term" value="F:8-oxo-7,8-dihydroguanosine triphosphate pyrophosphatase activity"/>
    <property type="evidence" value="ECO:0007669"/>
    <property type="project" value="TreeGrafter"/>
</dbReference>
<keyword evidence="15" id="KW-1185">Reference proteome</keyword>
<dbReference type="AlphaFoldDB" id="A0A1I2N549"/>
<dbReference type="PANTHER" id="PTHR47707">
    <property type="entry name" value="8-OXO-DGTP DIPHOSPHATASE"/>
    <property type="match status" value="1"/>
</dbReference>
<evidence type="ECO:0000256" key="5">
    <source>
        <dbReference type="ARBA" id="ARBA00022723"/>
    </source>
</evidence>
<evidence type="ECO:0000259" key="13">
    <source>
        <dbReference type="PROSITE" id="PS51462"/>
    </source>
</evidence>
<evidence type="ECO:0000256" key="6">
    <source>
        <dbReference type="ARBA" id="ARBA00022763"/>
    </source>
</evidence>
<dbReference type="InterPro" id="IPR015797">
    <property type="entry name" value="NUDIX_hydrolase-like_dom_sf"/>
</dbReference>
<comment type="catalytic activity">
    <reaction evidence="10">
        <text>8-oxo-dGTP + H2O = 8-oxo-dGMP + diphosphate + H(+)</text>
        <dbReference type="Rhea" id="RHEA:31575"/>
        <dbReference type="ChEBI" id="CHEBI:15377"/>
        <dbReference type="ChEBI" id="CHEBI:15378"/>
        <dbReference type="ChEBI" id="CHEBI:33019"/>
        <dbReference type="ChEBI" id="CHEBI:63224"/>
        <dbReference type="ChEBI" id="CHEBI:77896"/>
        <dbReference type="EC" id="3.6.1.55"/>
    </reaction>
</comment>
<keyword evidence="7 12" id="KW-0378">Hydrolase</keyword>
<evidence type="ECO:0000256" key="10">
    <source>
        <dbReference type="ARBA" id="ARBA00035861"/>
    </source>
</evidence>
<evidence type="ECO:0000256" key="3">
    <source>
        <dbReference type="ARBA" id="ARBA00022457"/>
    </source>
</evidence>
<keyword evidence="3" id="KW-0515">Mutator protein</keyword>
<dbReference type="SUPFAM" id="SSF55811">
    <property type="entry name" value="Nudix"/>
    <property type="match status" value="1"/>
</dbReference>
<keyword evidence="4" id="KW-0235">DNA replication</keyword>
<dbReference type="EC" id="3.6.1.55" evidence="11"/>
<dbReference type="GO" id="GO:0006260">
    <property type="term" value="P:DNA replication"/>
    <property type="evidence" value="ECO:0007669"/>
    <property type="project" value="UniProtKB-KW"/>
</dbReference>
<dbReference type="CDD" id="cd03425">
    <property type="entry name" value="NUDIX_MutT_NudA_like"/>
    <property type="match status" value="1"/>
</dbReference>
<evidence type="ECO:0000256" key="8">
    <source>
        <dbReference type="ARBA" id="ARBA00022842"/>
    </source>
</evidence>
<dbReference type="GO" id="GO:0035539">
    <property type="term" value="F:8-oxo-7,8-dihydrodeoxyguanosine triphosphate pyrophosphatase activity"/>
    <property type="evidence" value="ECO:0007669"/>
    <property type="project" value="UniProtKB-EC"/>
</dbReference>
<evidence type="ECO:0000256" key="9">
    <source>
        <dbReference type="ARBA" id="ARBA00023204"/>
    </source>
</evidence>
<accession>A0A1I2N549</accession>
<dbReference type="InterPro" id="IPR020084">
    <property type="entry name" value="NUDIX_hydrolase_CS"/>
</dbReference>